<dbReference type="OrthoDB" id="9794400at2"/>
<keyword evidence="2 6" id="KW-0489">Methyltransferase</keyword>
<dbReference type="InterPro" id="IPR029028">
    <property type="entry name" value="Alpha/beta_knot_MTases"/>
</dbReference>
<dbReference type="InterPro" id="IPR029026">
    <property type="entry name" value="tRNA_m1G_MTases_N"/>
</dbReference>
<dbReference type="RefSeq" id="WP_147073109.1">
    <property type="nucleotide sequence ID" value="NZ_AP021884.1"/>
</dbReference>
<evidence type="ECO:0000313" key="7">
    <source>
        <dbReference type="Proteomes" id="UP000321337"/>
    </source>
</evidence>
<dbReference type="CDD" id="cd18095">
    <property type="entry name" value="SpoU-like_rRNA-MTase"/>
    <property type="match status" value="1"/>
</dbReference>
<feature type="domain" description="MRM3-like substrate binding" evidence="5">
    <location>
        <begin position="10"/>
        <end position="95"/>
    </location>
</feature>
<comment type="caution">
    <text evidence="6">The sequence shown here is derived from an EMBL/GenBank/DDBJ whole genome shotgun (WGS) entry which is preliminary data.</text>
</comment>
<evidence type="ECO:0000256" key="3">
    <source>
        <dbReference type="ARBA" id="ARBA00022679"/>
    </source>
</evidence>
<dbReference type="EMBL" id="BKAD01000018">
    <property type="protein sequence ID" value="GEP30755.1"/>
    <property type="molecule type" value="Genomic_DNA"/>
</dbReference>
<evidence type="ECO:0000259" key="5">
    <source>
        <dbReference type="Pfam" id="PF22435"/>
    </source>
</evidence>
<dbReference type="InterPro" id="IPR001537">
    <property type="entry name" value="SpoU_MeTrfase"/>
</dbReference>
<proteinExistence type="inferred from homology"/>
<keyword evidence="3 6" id="KW-0808">Transferase</keyword>
<dbReference type="PANTHER" id="PTHR43191:SF2">
    <property type="entry name" value="RRNA METHYLTRANSFERASE 3, MITOCHONDRIAL"/>
    <property type="match status" value="1"/>
</dbReference>
<sequence length="254" mass="26287">MTDTVSSPQNARFRHIKKLAESAAMRHEYGQTLLDGEHLLAAALDAGIRPALLITTPAASAHPLLARCAEAERLTFSQGLFNVLSPVKTPTGMLALIAIPRSAPPAKTHFCVLLEAIQDPGNLGTMLRSAAAAGVDAVYLSPGCTDAWSPKVLRGGMGAHFAIRIIEDADLPAVAQAFPGAVCAATLGAAHSLYQTDLRGAVAFAVGNEGAGLSAELRAAAGMEFTIPMPGRVESLNAAAALAVCLFERVRQAG</sequence>
<feature type="domain" description="tRNA/rRNA methyltransferase SpoU type" evidence="4">
    <location>
        <begin position="110"/>
        <end position="247"/>
    </location>
</feature>
<keyword evidence="7" id="KW-1185">Reference proteome</keyword>
<dbReference type="InterPro" id="IPR053888">
    <property type="entry name" value="MRM3-like_sub_bind"/>
</dbReference>
<comment type="similarity">
    <text evidence="1">Belongs to the class IV-like SAM-binding methyltransferase superfamily. RNA methyltransferase TrmH family.</text>
</comment>
<name>A0A512L8E4_9PROT</name>
<dbReference type="Pfam" id="PF22435">
    <property type="entry name" value="MRM3-like_sub_bind"/>
    <property type="match status" value="1"/>
</dbReference>
<dbReference type="GO" id="GO:0008173">
    <property type="term" value="F:RNA methyltransferase activity"/>
    <property type="evidence" value="ECO:0007669"/>
    <property type="project" value="InterPro"/>
</dbReference>
<dbReference type="PANTHER" id="PTHR43191">
    <property type="entry name" value="RRNA METHYLTRANSFERASE 3"/>
    <property type="match status" value="1"/>
</dbReference>
<organism evidence="6 7">
    <name type="scientific">Sulfuriferula plumbiphila</name>
    <dbReference type="NCBI Taxonomy" id="171865"/>
    <lineage>
        <taxon>Bacteria</taxon>
        <taxon>Pseudomonadati</taxon>
        <taxon>Pseudomonadota</taxon>
        <taxon>Betaproteobacteria</taxon>
        <taxon>Nitrosomonadales</taxon>
        <taxon>Sulfuricellaceae</taxon>
        <taxon>Sulfuriferula</taxon>
    </lineage>
</organism>
<dbReference type="AlphaFoldDB" id="A0A512L8E4"/>
<dbReference type="InterPro" id="IPR051259">
    <property type="entry name" value="rRNA_Methyltransferase"/>
</dbReference>
<evidence type="ECO:0000256" key="1">
    <source>
        <dbReference type="ARBA" id="ARBA00007228"/>
    </source>
</evidence>
<dbReference type="GO" id="GO:0032259">
    <property type="term" value="P:methylation"/>
    <property type="evidence" value="ECO:0007669"/>
    <property type="project" value="UniProtKB-KW"/>
</dbReference>
<gene>
    <name evidence="6" type="ORF">TPL01_18930</name>
</gene>
<dbReference type="GO" id="GO:0006396">
    <property type="term" value="P:RNA processing"/>
    <property type="evidence" value="ECO:0007669"/>
    <property type="project" value="InterPro"/>
</dbReference>
<dbReference type="Pfam" id="PF00588">
    <property type="entry name" value="SpoU_methylase"/>
    <property type="match status" value="1"/>
</dbReference>
<evidence type="ECO:0000313" key="6">
    <source>
        <dbReference type="EMBL" id="GEP30755.1"/>
    </source>
</evidence>
<evidence type="ECO:0000256" key="2">
    <source>
        <dbReference type="ARBA" id="ARBA00022603"/>
    </source>
</evidence>
<dbReference type="Gene3D" id="3.40.1280.10">
    <property type="match status" value="1"/>
</dbReference>
<dbReference type="InterPro" id="IPR029064">
    <property type="entry name" value="Ribosomal_eL30-like_sf"/>
</dbReference>
<dbReference type="Proteomes" id="UP000321337">
    <property type="component" value="Unassembled WGS sequence"/>
</dbReference>
<evidence type="ECO:0000259" key="4">
    <source>
        <dbReference type="Pfam" id="PF00588"/>
    </source>
</evidence>
<accession>A0A512L8E4</accession>
<dbReference type="GO" id="GO:0003723">
    <property type="term" value="F:RNA binding"/>
    <property type="evidence" value="ECO:0007669"/>
    <property type="project" value="InterPro"/>
</dbReference>
<reference evidence="6 7" key="1">
    <citation type="submission" date="2019-07" db="EMBL/GenBank/DDBJ databases">
        <title>Whole genome shotgun sequence of Thiobacillus plumbophilus NBRC 107929.</title>
        <authorList>
            <person name="Hosoyama A."/>
            <person name="Uohara A."/>
            <person name="Ohji S."/>
            <person name="Ichikawa N."/>
        </authorList>
    </citation>
    <scope>NUCLEOTIDE SEQUENCE [LARGE SCALE GENOMIC DNA]</scope>
    <source>
        <strain evidence="6 7">NBRC 107929</strain>
    </source>
</reference>
<dbReference type="SUPFAM" id="SSF55315">
    <property type="entry name" value="L30e-like"/>
    <property type="match status" value="1"/>
</dbReference>
<protein>
    <submittedName>
        <fullName evidence="6">RNA methyltransferase</fullName>
    </submittedName>
</protein>
<dbReference type="SUPFAM" id="SSF75217">
    <property type="entry name" value="alpha/beta knot"/>
    <property type="match status" value="1"/>
</dbReference>
<dbReference type="Gene3D" id="3.30.1330.30">
    <property type="match status" value="1"/>
</dbReference>